<keyword evidence="2" id="KW-1133">Transmembrane helix</keyword>
<keyword evidence="2" id="KW-0812">Transmembrane</keyword>
<accession>A0AAN7QB57</accession>
<evidence type="ECO:0000256" key="1">
    <source>
        <dbReference type="SAM" id="MobiDB-lite"/>
    </source>
</evidence>
<evidence type="ECO:0008006" key="5">
    <source>
        <dbReference type="Google" id="ProtNLM"/>
    </source>
</evidence>
<evidence type="ECO:0000313" key="3">
    <source>
        <dbReference type="EMBL" id="KAK4886250.1"/>
    </source>
</evidence>
<organism evidence="3 4">
    <name type="scientific">Aquatica leii</name>
    <dbReference type="NCBI Taxonomy" id="1421715"/>
    <lineage>
        <taxon>Eukaryota</taxon>
        <taxon>Metazoa</taxon>
        <taxon>Ecdysozoa</taxon>
        <taxon>Arthropoda</taxon>
        <taxon>Hexapoda</taxon>
        <taxon>Insecta</taxon>
        <taxon>Pterygota</taxon>
        <taxon>Neoptera</taxon>
        <taxon>Endopterygota</taxon>
        <taxon>Coleoptera</taxon>
        <taxon>Polyphaga</taxon>
        <taxon>Elateriformia</taxon>
        <taxon>Elateroidea</taxon>
        <taxon>Lampyridae</taxon>
        <taxon>Luciolinae</taxon>
        <taxon>Aquatica</taxon>
    </lineage>
</organism>
<name>A0AAN7QB57_9COLE</name>
<sequence>MDQYIQRANSIGSNEDLRRQVKKKKEDRESEESKQLQLMEEMLQQITALRQNNLEIKINFITSSPNLFLLFISLLLALTIYKMSTREKRILELALSSTKSDQINEASNQLIMDSSYEKKYYELQNIEPQPSTSGFQFNNYNNANYDNSGDEFGEDDDDSVKDIDYLLTRIDSETSDESDIENISPAITDIIENNNYNDLMGFITTFILGDIINQVAALTAQYHISMSLTKQGTFRKRRRHETSLAATKQAKIHKSISEHGVKTGCSENCKKHCSQNITKQRQEHINKQYWAMSQKEKKPFVLHGTIKNVVKRQTVTK</sequence>
<evidence type="ECO:0000313" key="4">
    <source>
        <dbReference type="Proteomes" id="UP001353858"/>
    </source>
</evidence>
<dbReference type="AlphaFoldDB" id="A0AAN7QB57"/>
<keyword evidence="4" id="KW-1185">Reference proteome</keyword>
<protein>
    <recommendedName>
        <fullName evidence="5">Transmembrane protein</fullName>
    </recommendedName>
</protein>
<keyword evidence="2" id="KW-0472">Membrane</keyword>
<proteinExistence type="predicted"/>
<dbReference type="EMBL" id="JARPUR010000001">
    <property type="protein sequence ID" value="KAK4886250.1"/>
    <property type="molecule type" value="Genomic_DNA"/>
</dbReference>
<feature type="transmembrane region" description="Helical" evidence="2">
    <location>
        <begin position="60"/>
        <end position="81"/>
    </location>
</feature>
<feature type="region of interest" description="Disordered" evidence="1">
    <location>
        <begin position="16"/>
        <end position="35"/>
    </location>
</feature>
<gene>
    <name evidence="3" type="ORF">RN001_002521</name>
</gene>
<feature type="compositionally biased region" description="Basic and acidic residues" evidence="1">
    <location>
        <begin position="16"/>
        <end position="34"/>
    </location>
</feature>
<comment type="caution">
    <text evidence="3">The sequence shown here is derived from an EMBL/GenBank/DDBJ whole genome shotgun (WGS) entry which is preliminary data.</text>
</comment>
<dbReference type="Proteomes" id="UP001353858">
    <property type="component" value="Unassembled WGS sequence"/>
</dbReference>
<reference evidence="4" key="1">
    <citation type="submission" date="2023-01" db="EMBL/GenBank/DDBJ databases">
        <title>Key to firefly adult light organ development and bioluminescence: homeobox transcription factors regulate luciferase expression and transportation to peroxisome.</title>
        <authorList>
            <person name="Fu X."/>
        </authorList>
    </citation>
    <scope>NUCLEOTIDE SEQUENCE [LARGE SCALE GENOMIC DNA]</scope>
</reference>
<evidence type="ECO:0000256" key="2">
    <source>
        <dbReference type="SAM" id="Phobius"/>
    </source>
</evidence>